<dbReference type="InParanoid" id="G9MXR8"/>
<evidence type="ECO:0000256" key="2">
    <source>
        <dbReference type="ARBA" id="ARBA00018784"/>
    </source>
</evidence>
<organism evidence="10 11">
    <name type="scientific">Hypocrea virens (strain Gv29-8 / FGSC 10586)</name>
    <name type="common">Gliocladium virens</name>
    <name type="synonym">Trichoderma virens</name>
    <dbReference type="NCBI Taxonomy" id="413071"/>
    <lineage>
        <taxon>Eukaryota</taxon>
        <taxon>Fungi</taxon>
        <taxon>Dikarya</taxon>
        <taxon>Ascomycota</taxon>
        <taxon>Pezizomycotina</taxon>
        <taxon>Sordariomycetes</taxon>
        <taxon>Hypocreomycetidae</taxon>
        <taxon>Hypocreales</taxon>
        <taxon>Hypocreaceae</taxon>
        <taxon>Trichoderma</taxon>
    </lineage>
</organism>
<dbReference type="GO" id="GO:0006363">
    <property type="term" value="P:termination of RNA polymerase I transcription"/>
    <property type="evidence" value="ECO:0007669"/>
    <property type="project" value="TreeGrafter"/>
</dbReference>
<dbReference type="SUPFAM" id="SSF57783">
    <property type="entry name" value="Zinc beta-ribbon"/>
    <property type="match status" value="1"/>
</dbReference>
<keyword evidence="6" id="KW-0862">Zinc</keyword>
<feature type="domain" description="TFIIS-type" evidence="9">
    <location>
        <begin position="73"/>
        <end position="133"/>
    </location>
</feature>
<dbReference type="eggNOG" id="KOG2907">
    <property type="taxonomic scope" value="Eukaryota"/>
</dbReference>
<dbReference type="GO" id="GO:0003676">
    <property type="term" value="F:nucleic acid binding"/>
    <property type="evidence" value="ECO:0007669"/>
    <property type="project" value="InterPro"/>
</dbReference>
<evidence type="ECO:0000256" key="8">
    <source>
        <dbReference type="PROSITE-ProRule" id="PRU00472"/>
    </source>
</evidence>
<comment type="caution">
    <text evidence="10">The sequence shown here is derived from an EMBL/GenBank/DDBJ whole genome shotgun (WGS) entry which is preliminary data.</text>
</comment>
<dbReference type="GO" id="GO:0003899">
    <property type="term" value="F:DNA-directed RNA polymerase activity"/>
    <property type="evidence" value="ECO:0007669"/>
    <property type="project" value="InterPro"/>
</dbReference>
<dbReference type="PROSITE" id="PS51133">
    <property type="entry name" value="ZF_TFIIS_2"/>
    <property type="match status" value="1"/>
</dbReference>
<evidence type="ECO:0000256" key="3">
    <source>
        <dbReference type="ARBA" id="ARBA00022478"/>
    </source>
</evidence>
<dbReference type="GeneID" id="25794911"/>
<evidence type="ECO:0000256" key="7">
    <source>
        <dbReference type="ARBA" id="ARBA00023242"/>
    </source>
</evidence>
<protein>
    <recommendedName>
        <fullName evidence="2">DNA-directed RNA polymerase I subunit RPA12</fullName>
    </recommendedName>
</protein>
<dbReference type="InterPro" id="IPR012164">
    <property type="entry name" value="Rpa12/Rpb9/Rpc10/TFS"/>
</dbReference>
<dbReference type="HOGENOM" id="CLU_093932_1_1_1"/>
<reference evidence="10 11" key="1">
    <citation type="journal article" date="2011" name="Genome Biol.">
        <title>Comparative genome sequence analysis underscores mycoparasitism as the ancestral life style of Trichoderma.</title>
        <authorList>
            <person name="Kubicek C.P."/>
            <person name="Herrera-Estrella A."/>
            <person name="Seidl-Seiboth V."/>
            <person name="Martinez D.A."/>
            <person name="Druzhinina I.S."/>
            <person name="Thon M."/>
            <person name="Zeilinger S."/>
            <person name="Casas-Flores S."/>
            <person name="Horwitz B.A."/>
            <person name="Mukherjee P.K."/>
            <person name="Mukherjee M."/>
            <person name="Kredics L."/>
            <person name="Alcaraz L.D."/>
            <person name="Aerts A."/>
            <person name="Antal Z."/>
            <person name="Atanasova L."/>
            <person name="Cervantes-Badillo M.G."/>
            <person name="Challacombe J."/>
            <person name="Chertkov O."/>
            <person name="McCluskey K."/>
            <person name="Coulpier F."/>
            <person name="Deshpande N."/>
            <person name="von Doehren H."/>
            <person name="Ebbole D.J."/>
            <person name="Esquivel-Naranjo E.U."/>
            <person name="Fekete E."/>
            <person name="Flipphi M."/>
            <person name="Glaser F."/>
            <person name="Gomez-Rodriguez E.Y."/>
            <person name="Gruber S."/>
            <person name="Han C."/>
            <person name="Henrissat B."/>
            <person name="Hermosa R."/>
            <person name="Hernandez-Onate M."/>
            <person name="Karaffa L."/>
            <person name="Kosti I."/>
            <person name="Le Crom S."/>
            <person name="Lindquist E."/>
            <person name="Lucas S."/>
            <person name="Luebeck M."/>
            <person name="Luebeck P.S."/>
            <person name="Margeot A."/>
            <person name="Metz B."/>
            <person name="Misra M."/>
            <person name="Nevalainen H."/>
            <person name="Omann M."/>
            <person name="Packer N."/>
            <person name="Perrone G."/>
            <person name="Uresti-Rivera E.E."/>
            <person name="Salamov A."/>
            <person name="Schmoll M."/>
            <person name="Seiboth B."/>
            <person name="Shapiro H."/>
            <person name="Sukno S."/>
            <person name="Tamayo-Ramos J.A."/>
            <person name="Tisch D."/>
            <person name="Wiest A."/>
            <person name="Wilkinson H.H."/>
            <person name="Zhang M."/>
            <person name="Coutinho P.M."/>
            <person name="Kenerley C.M."/>
            <person name="Monte E."/>
            <person name="Baker S.E."/>
            <person name="Grigoriev I.V."/>
        </authorList>
    </citation>
    <scope>NUCLEOTIDE SEQUENCE [LARGE SCALE GENOMIC DNA]</scope>
    <source>
        <strain evidence="11">Gv29-8 / FGSC 10586</strain>
    </source>
</reference>
<dbReference type="AlphaFoldDB" id="G9MXR8"/>
<dbReference type="Gene3D" id="2.20.25.10">
    <property type="match status" value="1"/>
</dbReference>
<dbReference type="VEuPathDB" id="FungiDB:TRIVIDRAFT_49675"/>
<keyword evidence="3" id="KW-0804">Transcription</keyword>
<dbReference type="GO" id="GO:0005736">
    <property type="term" value="C:RNA polymerase I complex"/>
    <property type="evidence" value="ECO:0007669"/>
    <property type="project" value="TreeGrafter"/>
</dbReference>
<evidence type="ECO:0000259" key="9">
    <source>
        <dbReference type="PROSITE" id="PS51133"/>
    </source>
</evidence>
<keyword evidence="3" id="KW-0240">DNA-directed RNA polymerase</keyword>
<evidence type="ECO:0000256" key="1">
    <source>
        <dbReference type="ARBA" id="ARBA00004604"/>
    </source>
</evidence>
<keyword evidence="11" id="KW-1185">Reference proteome</keyword>
<accession>G9MXR8</accession>
<dbReference type="OMA" id="DHICTKC"/>
<dbReference type="PANTHER" id="PTHR11239:SF14">
    <property type="entry name" value="DNA-DIRECTED RNA POLYMERASE I SUBUNIT RPA12"/>
    <property type="match status" value="1"/>
</dbReference>
<evidence type="ECO:0000256" key="5">
    <source>
        <dbReference type="ARBA" id="ARBA00022771"/>
    </source>
</evidence>
<dbReference type="GO" id="GO:0008270">
    <property type="term" value="F:zinc ion binding"/>
    <property type="evidence" value="ECO:0007669"/>
    <property type="project" value="UniProtKB-KW"/>
</dbReference>
<evidence type="ECO:0000256" key="4">
    <source>
        <dbReference type="ARBA" id="ARBA00022723"/>
    </source>
</evidence>
<evidence type="ECO:0000256" key="6">
    <source>
        <dbReference type="ARBA" id="ARBA00022833"/>
    </source>
</evidence>
<dbReference type="InterPro" id="IPR034004">
    <property type="entry name" value="Zn_ribbon_RPA12_C"/>
</dbReference>
<dbReference type="RefSeq" id="XP_013954874.1">
    <property type="nucleotide sequence ID" value="XM_014099399.1"/>
</dbReference>
<dbReference type="Pfam" id="PF01096">
    <property type="entry name" value="Zn_ribbon_TFIIS"/>
    <property type="match status" value="1"/>
</dbReference>
<dbReference type="SMART" id="SM00440">
    <property type="entry name" value="ZnF_C2C2"/>
    <property type="match status" value="1"/>
</dbReference>
<keyword evidence="7" id="KW-0539">Nucleus</keyword>
<evidence type="ECO:0000313" key="11">
    <source>
        <dbReference type="Proteomes" id="UP000007115"/>
    </source>
</evidence>
<proteinExistence type="predicted"/>
<name>G9MXR8_HYPVG</name>
<dbReference type="STRING" id="413071.G9MXR8"/>
<comment type="subcellular location">
    <subcellularLocation>
        <location evidence="1">Nucleus</location>
        <location evidence="1">Nucleolus</location>
    </subcellularLocation>
</comment>
<dbReference type="Proteomes" id="UP000007115">
    <property type="component" value="Unassembled WGS sequence"/>
</dbReference>
<evidence type="ECO:0000313" key="10">
    <source>
        <dbReference type="EMBL" id="EHK20679.1"/>
    </source>
</evidence>
<dbReference type="EMBL" id="ABDF02000078">
    <property type="protein sequence ID" value="EHK20679.1"/>
    <property type="molecule type" value="Genomic_DNA"/>
</dbReference>
<keyword evidence="5 8" id="KW-0863">Zinc-finger</keyword>
<dbReference type="PANTHER" id="PTHR11239">
    <property type="entry name" value="DNA-DIRECTED RNA POLYMERASE"/>
    <property type="match status" value="1"/>
</dbReference>
<keyword evidence="4" id="KW-0479">Metal-binding</keyword>
<dbReference type="OrthoDB" id="10056816at2759"/>
<sequence>MAIQFCGPCGNTLDISPDSIINCDCCGSMNKNELLAGIVTISSNSNFPSEIRQKRDTTQQLQCLAPADTWPKTEETCRKCGAREVRYTALQLRSADEGTTLFYYCPECSERCVFYCTTLTRFVATYKKSNRWNEGN</sequence>
<dbReference type="InterPro" id="IPR001222">
    <property type="entry name" value="Znf_TFIIS"/>
</dbReference>
<dbReference type="CDD" id="cd10507">
    <property type="entry name" value="Zn-ribbon_RPA12"/>
    <property type="match status" value="1"/>
</dbReference>
<gene>
    <name evidence="10" type="ORF">TRIVIDRAFT_49675</name>
</gene>